<feature type="transmembrane region" description="Helical" evidence="1">
    <location>
        <begin position="94"/>
        <end position="114"/>
    </location>
</feature>
<feature type="transmembrane region" description="Helical" evidence="1">
    <location>
        <begin position="152"/>
        <end position="172"/>
    </location>
</feature>
<dbReference type="PATRIC" id="fig|1429438.4.peg.7059"/>
<dbReference type="EMBL" id="AZHW01001169">
    <property type="protein sequence ID" value="ETW93819.1"/>
    <property type="molecule type" value="Genomic_DNA"/>
</dbReference>
<feature type="transmembrane region" description="Helical" evidence="1">
    <location>
        <begin position="238"/>
        <end position="258"/>
    </location>
</feature>
<evidence type="ECO:0000313" key="3">
    <source>
        <dbReference type="EMBL" id="ETW93819.1"/>
    </source>
</evidence>
<dbReference type="PANTHER" id="PTHR22911">
    <property type="entry name" value="ACYL-MALONYL CONDENSING ENZYME-RELATED"/>
    <property type="match status" value="1"/>
</dbReference>
<dbReference type="SUPFAM" id="SSF103481">
    <property type="entry name" value="Multidrug resistance efflux transporter EmrE"/>
    <property type="match status" value="2"/>
</dbReference>
<dbReference type="HOGENOM" id="CLU_082109_0_0_7"/>
<gene>
    <name evidence="3" type="ORF">ETSY1_37605</name>
</gene>
<feature type="transmembrane region" description="Helical" evidence="1">
    <location>
        <begin position="120"/>
        <end position="140"/>
    </location>
</feature>
<evidence type="ECO:0000313" key="4">
    <source>
        <dbReference type="Proteomes" id="UP000019141"/>
    </source>
</evidence>
<accession>W4L7F3</accession>
<keyword evidence="4" id="KW-1185">Reference proteome</keyword>
<feature type="transmembrane region" description="Helical" evidence="1">
    <location>
        <begin position="178"/>
        <end position="198"/>
    </location>
</feature>
<dbReference type="Pfam" id="PF00892">
    <property type="entry name" value="EamA"/>
    <property type="match status" value="2"/>
</dbReference>
<reference evidence="3 4" key="1">
    <citation type="journal article" date="2014" name="Nature">
        <title>An environmental bacterial taxon with a large and distinct metabolic repertoire.</title>
        <authorList>
            <person name="Wilson M.C."/>
            <person name="Mori T."/>
            <person name="Ruckert C."/>
            <person name="Uria A.R."/>
            <person name="Helf M.J."/>
            <person name="Takada K."/>
            <person name="Gernert C."/>
            <person name="Steffens U.A."/>
            <person name="Heycke N."/>
            <person name="Schmitt S."/>
            <person name="Rinke C."/>
            <person name="Helfrich E.J."/>
            <person name="Brachmann A.O."/>
            <person name="Gurgui C."/>
            <person name="Wakimoto T."/>
            <person name="Kracht M."/>
            <person name="Crusemann M."/>
            <person name="Hentschel U."/>
            <person name="Abe I."/>
            <person name="Matsunaga S."/>
            <person name="Kalinowski J."/>
            <person name="Takeyama H."/>
            <person name="Piel J."/>
        </authorList>
    </citation>
    <scope>NUCLEOTIDE SEQUENCE [LARGE SCALE GENOMIC DNA]</scope>
    <source>
        <strain evidence="4">TSY1</strain>
    </source>
</reference>
<dbReference type="InterPro" id="IPR037185">
    <property type="entry name" value="EmrE-like"/>
</dbReference>
<dbReference type="InterPro" id="IPR000620">
    <property type="entry name" value="EamA_dom"/>
</dbReference>
<proteinExistence type="predicted"/>
<sequence>MTSELASMLYALASGLTWGTGDFSGGLASRHTPVLIVVTLSQSIGILCLLGVIALSSEPLPPWRDLLFGSGAGLAGVIGLTAFYQGLARHPMGLVAPVAAAISAMLPVLVSFALEGLPAAPQMLGLALAIVAIWIISQSGGMTAIQRRQFQFKLPVIAGLGFASFFILIDQVSQGTVFWPLVAARCTTLALLASIILGKRQWQLPPRRRFPVIIMAGVFDTAGNALFALAANVGRLDMAAVLASLYPATTVLLAWFILKERLNGKQWIGVMAALVAVLLMAL</sequence>
<keyword evidence="1" id="KW-0472">Membrane</keyword>
<evidence type="ECO:0000259" key="2">
    <source>
        <dbReference type="Pfam" id="PF00892"/>
    </source>
</evidence>
<feature type="domain" description="EamA" evidence="2">
    <location>
        <begin position="7"/>
        <end position="137"/>
    </location>
</feature>
<comment type="caution">
    <text evidence="3">The sequence shown here is derived from an EMBL/GenBank/DDBJ whole genome shotgun (WGS) entry which is preliminary data.</text>
</comment>
<feature type="transmembrane region" description="Helical" evidence="1">
    <location>
        <begin position="34"/>
        <end position="55"/>
    </location>
</feature>
<feature type="domain" description="EamA" evidence="2">
    <location>
        <begin position="156"/>
        <end position="281"/>
    </location>
</feature>
<name>W4L7F3_ENTF1</name>
<feature type="transmembrane region" description="Helical" evidence="1">
    <location>
        <begin position="67"/>
        <end position="87"/>
    </location>
</feature>
<protein>
    <recommendedName>
        <fullName evidence="2">EamA domain-containing protein</fullName>
    </recommendedName>
</protein>
<keyword evidence="1" id="KW-0812">Transmembrane</keyword>
<evidence type="ECO:0000256" key="1">
    <source>
        <dbReference type="SAM" id="Phobius"/>
    </source>
</evidence>
<dbReference type="PANTHER" id="PTHR22911:SF137">
    <property type="entry name" value="SOLUTE CARRIER FAMILY 35 MEMBER G2-RELATED"/>
    <property type="match status" value="1"/>
</dbReference>
<dbReference type="GO" id="GO:0016020">
    <property type="term" value="C:membrane"/>
    <property type="evidence" value="ECO:0007669"/>
    <property type="project" value="InterPro"/>
</dbReference>
<organism evidence="3 4">
    <name type="scientific">Entotheonella factor</name>
    <dbReference type="NCBI Taxonomy" id="1429438"/>
    <lineage>
        <taxon>Bacteria</taxon>
        <taxon>Pseudomonadati</taxon>
        <taxon>Nitrospinota/Tectimicrobiota group</taxon>
        <taxon>Candidatus Tectimicrobiota</taxon>
        <taxon>Candidatus Entotheonellia</taxon>
        <taxon>Candidatus Entotheonellales</taxon>
        <taxon>Candidatus Entotheonellaceae</taxon>
        <taxon>Candidatus Entotheonella</taxon>
    </lineage>
</organism>
<feature type="transmembrane region" description="Helical" evidence="1">
    <location>
        <begin position="210"/>
        <end position="232"/>
    </location>
</feature>
<dbReference type="AlphaFoldDB" id="W4L7F3"/>
<dbReference type="Proteomes" id="UP000019141">
    <property type="component" value="Unassembled WGS sequence"/>
</dbReference>
<keyword evidence="1" id="KW-1133">Transmembrane helix</keyword>